<dbReference type="AlphaFoldDB" id="A0A7J6LVK2"/>
<dbReference type="GO" id="GO:0016788">
    <property type="term" value="F:hydrolase activity, acting on ester bonds"/>
    <property type="evidence" value="ECO:0007669"/>
    <property type="project" value="InterPro"/>
</dbReference>
<dbReference type="GO" id="GO:0046872">
    <property type="term" value="F:metal ion binding"/>
    <property type="evidence" value="ECO:0007669"/>
    <property type="project" value="UniProtKB-KW"/>
</dbReference>
<evidence type="ECO:0000256" key="6">
    <source>
        <dbReference type="ARBA" id="ARBA00023157"/>
    </source>
</evidence>
<feature type="transmembrane region" description="Helical" evidence="8">
    <location>
        <begin position="347"/>
        <end position="368"/>
    </location>
</feature>
<keyword evidence="11" id="KW-1185">Reference proteome</keyword>
<dbReference type="GO" id="GO:0006308">
    <property type="term" value="P:DNA catabolic process"/>
    <property type="evidence" value="ECO:0007669"/>
    <property type="project" value="InterPro"/>
</dbReference>
<comment type="caution">
    <text evidence="10">The sequence shown here is derived from an EMBL/GenBank/DDBJ whole genome shotgun (WGS) entry which is preliminary data.</text>
</comment>
<evidence type="ECO:0000313" key="10">
    <source>
        <dbReference type="EMBL" id="KAF4663295.1"/>
    </source>
</evidence>
<evidence type="ECO:0000256" key="8">
    <source>
        <dbReference type="SAM" id="Phobius"/>
    </source>
</evidence>
<keyword evidence="2" id="KW-0540">Nuclease</keyword>
<feature type="chain" id="PRO_5029576464" evidence="9">
    <location>
        <begin position="26"/>
        <end position="398"/>
    </location>
</feature>
<keyword evidence="8" id="KW-1133">Transmembrane helix</keyword>
<dbReference type="InterPro" id="IPR008947">
    <property type="entry name" value="PLipase_C/P1_nuclease_dom_sf"/>
</dbReference>
<dbReference type="InterPro" id="IPR003154">
    <property type="entry name" value="S1/P1nuclease"/>
</dbReference>
<keyword evidence="6" id="KW-1015">Disulfide bond</keyword>
<keyword evidence="9" id="KW-0732">Signal</keyword>
<evidence type="ECO:0000313" key="11">
    <source>
        <dbReference type="Proteomes" id="UP000591131"/>
    </source>
</evidence>
<feature type="signal peptide" evidence="9">
    <location>
        <begin position="1"/>
        <end position="25"/>
    </location>
</feature>
<dbReference type="GO" id="GO:0004519">
    <property type="term" value="F:endonuclease activity"/>
    <property type="evidence" value="ECO:0007669"/>
    <property type="project" value="UniProtKB-KW"/>
</dbReference>
<evidence type="ECO:0000256" key="5">
    <source>
        <dbReference type="ARBA" id="ARBA00022801"/>
    </source>
</evidence>
<name>A0A7J6LVK2_PERCH</name>
<evidence type="ECO:0000256" key="7">
    <source>
        <dbReference type="ARBA" id="ARBA00023180"/>
    </source>
</evidence>
<gene>
    <name evidence="10" type="ORF">FOL47_005818</name>
</gene>
<dbReference type="Pfam" id="PF02265">
    <property type="entry name" value="S1-P1_nuclease"/>
    <property type="match status" value="1"/>
</dbReference>
<keyword evidence="8" id="KW-0812">Transmembrane</keyword>
<dbReference type="PANTHER" id="PTHR33146">
    <property type="entry name" value="ENDONUCLEASE 4"/>
    <property type="match status" value="1"/>
</dbReference>
<keyword evidence="5" id="KW-0378">Hydrolase</keyword>
<evidence type="ECO:0000256" key="1">
    <source>
        <dbReference type="ARBA" id="ARBA00009547"/>
    </source>
</evidence>
<keyword evidence="3" id="KW-0479">Metal-binding</keyword>
<dbReference type="PANTHER" id="PTHR33146:SF26">
    <property type="entry name" value="ENDONUCLEASE 4"/>
    <property type="match status" value="1"/>
</dbReference>
<dbReference type="Proteomes" id="UP000591131">
    <property type="component" value="Unassembled WGS sequence"/>
</dbReference>
<evidence type="ECO:0000256" key="3">
    <source>
        <dbReference type="ARBA" id="ARBA00022723"/>
    </source>
</evidence>
<sequence length="398" mass="44058">MSKIFAVRSMISLSILYLLIGLVACWDIDGHEAVGMVAMSALDGRASNQLKRLLQGKDAVEDAGWAHKAESAIPWSKPLHFIQQPEPYSNALVANEITCPRGDCLLEAIKYFYDQAKGDTSKTSQKDRLMRSSTRLPTQVTDADAVRFLINLIGDMHQPLHEGFESDDFGRKTLVELPDHSTLSLYDLWDHEIIQSTIKNHPQFWWSGWTHIQRVDANSYAADKKLWHEDNTAALTKWANENAEIANNLIYTNPLTKERLPIGTGNPIPVDHALLDKWRQLIIQQILLAGSRTAIVLNDILESSAAPGLRSGSIVTAPAGNDIEIDDVMSDDHAARRPRKLDTKTDIMLQLAIMAGVVVIGLGAYLAFTFVSKRKSGGGESGGIRLPTVVQSKKEMID</sequence>
<dbReference type="OrthoDB" id="441446at2759"/>
<keyword evidence="7" id="KW-0325">Glycoprotein</keyword>
<comment type="similarity">
    <text evidence="1">Belongs to the nuclease type I family.</text>
</comment>
<organism evidence="10 11">
    <name type="scientific">Perkinsus chesapeaki</name>
    <name type="common">Clam parasite</name>
    <name type="synonym">Perkinsus andrewsi</name>
    <dbReference type="NCBI Taxonomy" id="330153"/>
    <lineage>
        <taxon>Eukaryota</taxon>
        <taxon>Sar</taxon>
        <taxon>Alveolata</taxon>
        <taxon>Perkinsozoa</taxon>
        <taxon>Perkinsea</taxon>
        <taxon>Perkinsida</taxon>
        <taxon>Perkinsidae</taxon>
        <taxon>Perkinsus</taxon>
    </lineage>
</organism>
<dbReference type="Gene3D" id="1.10.575.10">
    <property type="entry name" value="P1 Nuclease"/>
    <property type="match status" value="1"/>
</dbReference>
<reference evidence="10 11" key="1">
    <citation type="submission" date="2020-04" db="EMBL/GenBank/DDBJ databases">
        <title>Perkinsus chesapeaki whole genome sequence.</title>
        <authorList>
            <person name="Bogema D.R."/>
        </authorList>
    </citation>
    <scope>NUCLEOTIDE SEQUENCE [LARGE SCALE GENOMIC DNA]</scope>
    <source>
        <strain evidence="10">ATCC PRA-425</strain>
    </source>
</reference>
<protein>
    <submittedName>
        <fullName evidence="10">Uncharacterized protein</fullName>
    </submittedName>
</protein>
<dbReference type="PROSITE" id="PS51257">
    <property type="entry name" value="PROKAR_LIPOPROTEIN"/>
    <property type="match status" value="1"/>
</dbReference>
<evidence type="ECO:0000256" key="4">
    <source>
        <dbReference type="ARBA" id="ARBA00022759"/>
    </source>
</evidence>
<dbReference type="GO" id="GO:0003676">
    <property type="term" value="F:nucleic acid binding"/>
    <property type="evidence" value="ECO:0007669"/>
    <property type="project" value="InterPro"/>
</dbReference>
<dbReference type="SUPFAM" id="SSF48537">
    <property type="entry name" value="Phospholipase C/P1 nuclease"/>
    <property type="match status" value="1"/>
</dbReference>
<dbReference type="CDD" id="cd11010">
    <property type="entry name" value="S1-P1_nuclease"/>
    <property type="match status" value="1"/>
</dbReference>
<evidence type="ECO:0000256" key="9">
    <source>
        <dbReference type="SAM" id="SignalP"/>
    </source>
</evidence>
<accession>A0A7J6LVK2</accession>
<evidence type="ECO:0000256" key="2">
    <source>
        <dbReference type="ARBA" id="ARBA00022722"/>
    </source>
</evidence>
<proteinExistence type="inferred from homology"/>
<keyword evidence="4" id="KW-0255">Endonuclease</keyword>
<dbReference type="EMBL" id="JAAPAO010000321">
    <property type="protein sequence ID" value="KAF4663295.1"/>
    <property type="molecule type" value="Genomic_DNA"/>
</dbReference>
<keyword evidence="8" id="KW-0472">Membrane</keyword>